<dbReference type="PANTHER" id="PTHR38110">
    <property type="entry name" value="CHROMOSOME 23, WHOLE GENOME SHOTGUN SEQUENCE"/>
    <property type="match status" value="1"/>
</dbReference>
<feature type="domain" description="Acyl-CoA thioesterase-like N-terminal HotDog" evidence="1">
    <location>
        <begin position="22"/>
        <end position="110"/>
    </location>
</feature>
<accession>M3CBV0</accession>
<dbReference type="Proteomes" id="UP000016931">
    <property type="component" value="Unassembled WGS sequence"/>
</dbReference>
<organism evidence="3 4">
    <name type="scientific">Sphaerulina musiva (strain SO2202)</name>
    <name type="common">Poplar stem canker fungus</name>
    <name type="synonym">Septoria musiva</name>
    <dbReference type="NCBI Taxonomy" id="692275"/>
    <lineage>
        <taxon>Eukaryota</taxon>
        <taxon>Fungi</taxon>
        <taxon>Dikarya</taxon>
        <taxon>Ascomycota</taxon>
        <taxon>Pezizomycotina</taxon>
        <taxon>Dothideomycetes</taxon>
        <taxon>Dothideomycetidae</taxon>
        <taxon>Mycosphaerellales</taxon>
        <taxon>Mycosphaerellaceae</taxon>
        <taxon>Sphaerulina</taxon>
    </lineage>
</organism>
<dbReference type="PANTHER" id="PTHR38110:SF1">
    <property type="entry name" value="THIOESTERASE DOMAIN-CONTAINING PROTEIN"/>
    <property type="match status" value="1"/>
</dbReference>
<dbReference type="STRING" id="692275.M3CBV0"/>
<dbReference type="Gene3D" id="2.40.160.210">
    <property type="entry name" value="Acyl-CoA thioesterase, double hotdog domain"/>
    <property type="match status" value="2"/>
</dbReference>
<protein>
    <recommendedName>
        <fullName evidence="5">Thioesterase family protein</fullName>
    </recommendedName>
</protein>
<dbReference type="InterPro" id="IPR029069">
    <property type="entry name" value="HotDog_dom_sf"/>
</dbReference>
<keyword evidence="4" id="KW-1185">Reference proteome</keyword>
<dbReference type="OMA" id="CDMFITP"/>
<dbReference type="Pfam" id="PF13622">
    <property type="entry name" value="4HBT_3"/>
    <property type="match status" value="1"/>
</dbReference>
<dbReference type="Pfam" id="PF20789">
    <property type="entry name" value="4HBT_3C"/>
    <property type="match status" value="1"/>
</dbReference>
<dbReference type="SUPFAM" id="SSF54637">
    <property type="entry name" value="Thioesterase/thiol ester dehydrase-isomerase"/>
    <property type="match status" value="1"/>
</dbReference>
<evidence type="ECO:0008006" key="5">
    <source>
        <dbReference type="Google" id="ProtNLM"/>
    </source>
</evidence>
<evidence type="ECO:0000259" key="1">
    <source>
        <dbReference type="Pfam" id="PF13622"/>
    </source>
</evidence>
<dbReference type="InterPro" id="IPR052389">
    <property type="entry name" value="Sec_Metab_Biosynth-Assoc"/>
</dbReference>
<feature type="domain" description="Acyl-CoA thioesterase-like C-terminal" evidence="2">
    <location>
        <begin position="157"/>
        <end position="305"/>
    </location>
</feature>
<dbReference type="HOGENOM" id="CLU_050730_0_0_1"/>
<sequence>MALERATTVRQVDSHTYSADFAEDWCIGSVPHGGYVTTTIQKAVKKHFETTLSDQDQPHILALHLDFLRRTQTGPATFTIKDVKLGRQTSVVHISLSQDGREEVVGYCTQTNLTKESGLSFSTNWTPQPPITPLTSTLTALSLGQDPAWTELSDWPNSNFRKATRQIRSFFPRAGQPSQNIYDEWICLQDPSENWTNDNLGFLIDLFPQILETYILQGFDQYNPTLLETPSGRTLRESKKSETPFWYPTVLLNLDVKKLLPQGGVRFLSTRLQTKVIREGRYDLEVVVWDEMGEVVALSHHVCFVVSAERNLRKRRTREEGGSKI</sequence>
<dbReference type="InterPro" id="IPR042171">
    <property type="entry name" value="Acyl-CoA_hotdog"/>
</dbReference>
<dbReference type="RefSeq" id="XP_016758013.1">
    <property type="nucleotide sequence ID" value="XM_016906531.1"/>
</dbReference>
<dbReference type="eggNOG" id="ENOG502S4UX">
    <property type="taxonomic scope" value="Eukaryota"/>
</dbReference>
<proteinExistence type="predicted"/>
<dbReference type="GeneID" id="27903668"/>
<dbReference type="InterPro" id="IPR049450">
    <property type="entry name" value="ACOT8-like_C"/>
</dbReference>
<dbReference type="AlphaFoldDB" id="M3CBV0"/>
<name>M3CBV0_SPHMS</name>
<gene>
    <name evidence="3" type="ORF">SEPMUDRAFT_150996</name>
</gene>
<evidence type="ECO:0000259" key="2">
    <source>
        <dbReference type="Pfam" id="PF20789"/>
    </source>
</evidence>
<dbReference type="InterPro" id="IPR049449">
    <property type="entry name" value="TesB_ACOT8-like_N"/>
</dbReference>
<evidence type="ECO:0000313" key="4">
    <source>
        <dbReference type="Proteomes" id="UP000016931"/>
    </source>
</evidence>
<dbReference type="OrthoDB" id="2532955at2759"/>
<evidence type="ECO:0000313" key="3">
    <source>
        <dbReference type="EMBL" id="EMF09892.1"/>
    </source>
</evidence>
<dbReference type="EMBL" id="KB456268">
    <property type="protein sequence ID" value="EMF09892.1"/>
    <property type="molecule type" value="Genomic_DNA"/>
</dbReference>
<reference evidence="3 4" key="1">
    <citation type="journal article" date="2012" name="PLoS Pathog.">
        <title>Diverse lifestyles and strategies of plant pathogenesis encoded in the genomes of eighteen Dothideomycetes fungi.</title>
        <authorList>
            <person name="Ohm R.A."/>
            <person name="Feau N."/>
            <person name="Henrissat B."/>
            <person name="Schoch C.L."/>
            <person name="Horwitz B.A."/>
            <person name="Barry K.W."/>
            <person name="Condon B.J."/>
            <person name="Copeland A.C."/>
            <person name="Dhillon B."/>
            <person name="Glaser F."/>
            <person name="Hesse C.N."/>
            <person name="Kosti I."/>
            <person name="LaButti K."/>
            <person name="Lindquist E.A."/>
            <person name="Lucas S."/>
            <person name="Salamov A.A."/>
            <person name="Bradshaw R.E."/>
            <person name="Ciuffetti L."/>
            <person name="Hamelin R.C."/>
            <person name="Kema G.H.J."/>
            <person name="Lawrence C."/>
            <person name="Scott J.A."/>
            <person name="Spatafora J.W."/>
            <person name="Turgeon B.G."/>
            <person name="de Wit P.J.G.M."/>
            <person name="Zhong S."/>
            <person name="Goodwin S.B."/>
            <person name="Grigoriev I.V."/>
        </authorList>
    </citation>
    <scope>NUCLEOTIDE SEQUENCE [LARGE SCALE GENOMIC DNA]</scope>
    <source>
        <strain evidence="3 4">SO2202</strain>
    </source>
</reference>